<gene>
    <name evidence="2" type="ORF">QO014_003243</name>
</gene>
<feature type="domain" description="GGDEF" evidence="1">
    <location>
        <begin position="6"/>
        <end position="59"/>
    </location>
</feature>
<dbReference type="SUPFAM" id="SSF55073">
    <property type="entry name" value="Nucleotide cyclase"/>
    <property type="match status" value="1"/>
</dbReference>
<name>A0ABU0H953_9HYPH</name>
<dbReference type="Pfam" id="PF00990">
    <property type="entry name" value="GGDEF"/>
    <property type="match status" value="1"/>
</dbReference>
<evidence type="ECO:0000313" key="2">
    <source>
        <dbReference type="EMBL" id="MDQ0438848.1"/>
    </source>
</evidence>
<proteinExistence type="predicted"/>
<evidence type="ECO:0000259" key="1">
    <source>
        <dbReference type="Pfam" id="PF00990"/>
    </source>
</evidence>
<organism evidence="2 3">
    <name type="scientific">Kaistia dalseonensis</name>
    <dbReference type="NCBI Taxonomy" id="410840"/>
    <lineage>
        <taxon>Bacteria</taxon>
        <taxon>Pseudomonadati</taxon>
        <taxon>Pseudomonadota</taxon>
        <taxon>Alphaproteobacteria</taxon>
        <taxon>Hyphomicrobiales</taxon>
        <taxon>Kaistiaceae</taxon>
        <taxon>Kaistia</taxon>
    </lineage>
</organism>
<comment type="caution">
    <text evidence="2">The sequence shown here is derived from an EMBL/GenBank/DDBJ whole genome shotgun (WGS) entry which is preliminary data.</text>
</comment>
<dbReference type="Gene3D" id="3.30.70.270">
    <property type="match status" value="1"/>
</dbReference>
<reference evidence="2 3" key="1">
    <citation type="submission" date="2023-07" db="EMBL/GenBank/DDBJ databases">
        <title>Genomic Encyclopedia of Type Strains, Phase IV (KMG-IV): sequencing the most valuable type-strain genomes for metagenomic binning, comparative biology and taxonomic classification.</title>
        <authorList>
            <person name="Goeker M."/>
        </authorList>
    </citation>
    <scope>NUCLEOTIDE SEQUENCE [LARGE SCALE GENOMIC DNA]</scope>
    <source>
        <strain evidence="2 3">B6-8</strain>
    </source>
</reference>
<dbReference type="EMBL" id="JAUSVO010000004">
    <property type="protein sequence ID" value="MDQ0438848.1"/>
    <property type="molecule type" value="Genomic_DNA"/>
</dbReference>
<dbReference type="InterPro" id="IPR043128">
    <property type="entry name" value="Rev_trsase/Diguanyl_cyclase"/>
</dbReference>
<accession>A0ABU0H953</accession>
<dbReference type="Proteomes" id="UP001241603">
    <property type="component" value="Unassembled WGS sequence"/>
</dbReference>
<dbReference type="RefSeq" id="WP_266349727.1">
    <property type="nucleotide sequence ID" value="NZ_JAPKNG010000004.1"/>
</dbReference>
<protein>
    <submittedName>
        <fullName evidence="2">PleD family two-component response regulator</fullName>
    </submittedName>
</protein>
<evidence type="ECO:0000313" key="3">
    <source>
        <dbReference type="Proteomes" id="UP001241603"/>
    </source>
</evidence>
<sequence length="78" mass="8409">MRWVIRLLEQLPGAAIEHPTRGRLTASIGVATLSAGEDADAWRHRADRGLYAAKAAGRATTREAIAQSASERSGHRFA</sequence>
<dbReference type="InterPro" id="IPR029787">
    <property type="entry name" value="Nucleotide_cyclase"/>
</dbReference>
<dbReference type="InterPro" id="IPR000160">
    <property type="entry name" value="GGDEF_dom"/>
</dbReference>
<keyword evidence="3" id="KW-1185">Reference proteome</keyword>